<organism evidence="2">
    <name type="scientific">freshwater metagenome</name>
    <dbReference type="NCBI Taxonomy" id="449393"/>
    <lineage>
        <taxon>unclassified sequences</taxon>
        <taxon>metagenomes</taxon>
        <taxon>ecological metagenomes</taxon>
    </lineage>
</organism>
<sequence>MVYPRSVVETANARRSPGVALATIAGREISTSTPVAGMPVSRTGDTRPFGCVTRPLSLLITREKKRVASPVVLAMRTLTCDEPISGSCAVSGAERKSALCPGRKAPNPPARLSALPNPGSAEMAEGEAPAGASTTWVLVEMLSV</sequence>
<protein>
    <submittedName>
        <fullName evidence="2">Unannotated protein</fullName>
    </submittedName>
</protein>
<feature type="region of interest" description="Disordered" evidence="1">
    <location>
        <begin position="98"/>
        <end position="128"/>
    </location>
</feature>
<dbReference type="AlphaFoldDB" id="A0A6J6Q2Y8"/>
<dbReference type="EMBL" id="CAEZXN010000041">
    <property type="protein sequence ID" value="CAB4705146.1"/>
    <property type="molecule type" value="Genomic_DNA"/>
</dbReference>
<reference evidence="2" key="1">
    <citation type="submission" date="2020-05" db="EMBL/GenBank/DDBJ databases">
        <authorList>
            <person name="Chiriac C."/>
            <person name="Salcher M."/>
            <person name="Ghai R."/>
            <person name="Kavagutti S V."/>
        </authorList>
    </citation>
    <scope>NUCLEOTIDE SEQUENCE</scope>
</reference>
<gene>
    <name evidence="2" type="ORF">UFOPK2423_01395</name>
</gene>
<proteinExistence type="predicted"/>
<evidence type="ECO:0000256" key="1">
    <source>
        <dbReference type="SAM" id="MobiDB-lite"/>
    </source>
</evidence>
<name>A0A6J6Q2Y8_9ZZZZ</name>
<evidence type="ECO:0000313" key="2">
    <source>
        <dbReference type="EMBL" id="CAB4705146.1"/>
    </source>
</evidence>
<feature type="compositionally biased region" description="Low complexity" evidence="1">
    <location>
        <begin position="118"/>
        <end position="128"/>
    </location>
</feature>
<accession>A0A6J6Q2Y8</accession>